<keyword evidence="2" id="KW-0805">Transcription regulation</keyword>
<proteinExistence type="inferred from homology"/>
<gene>
    <name evidence="6" type="ORF">PFJ87_10g00390</name>
</gene>
<evidence type="ECO:0000313" key="7">
    <source>
        <dbReference type="Proteomes" id="UP001217963"/>
    </source>
</evidence>
<evidence type="ECO:0000256" key="1">
    <source>
        <dbReference type="ARBA" id="ARBA00009053"/>
    </source>
</evidence>
<dbReference type="Gene3D" id="1.10.20.10">
    <property type="entry name" value="Histone, subunit A"/>
    <property type="match status" value="1"/>
</dbReference>
<dbReference type="SUPFAM" id="SSF47113">
    <property type="entry name" value="Histone-fold"/>
    <property type="match status" value="1"/>
</dbReference>
<evidence type="ECO:0000313" key="6">
    <source>
        <dbReference type="EMBL" id="WEL39593.1"/>
    </source>
</evidence>
<dbReference type="PANTHER" id="PTHR11064:SF9">
    <property type="entry name" value="NUCLEAR TRANSCRIPTION FACTOR Y SUBUNIT BETA"/>
    <property type="match status" value="1"/>
</dbReference>
<keyword evidence="3" id="KW-0238">DNA-binding</keyword>
<comment type="similarity">
    <text evidence="1">Belongs to the NFYB/HAP3 subunit family.</text>
</comment>
<accession>A0ABY8CL45</accession>
<dbReference type="Proteomes" id="UP001217963">
    <property type="component" value="Chromosome X"/>
</dbReference>
<dbReference type="Pfam" id="PF00808">
    <property type="entry name" value="CBFD_NFYB_HMF"/>
    <property type="match status" value="1"/>
</dbReference>
<keyword evidence="7" id="KW-1185">Reference proteome</keyword>
<evidence type="ECO:0000259" key="5">
    <source>
        <dbReference type="Pfam" id="PF00808"/>
    </source>
</evidence>
<evidence type="ECO:0000256" key="4">
    <source>
        <dbReference type="ARBA" id="ARBA00023163"/>
    </source>
</evidence>
<dbReference type="PANTHER" id="PTHR11064">
    <property type="entry name" value="CCAAT-BINDING TRANSCRIPTION FACTOR-RELATED"/>
    <property type="match status" value="1"/>
</dbReference>
<dbReference type="CDD" id="cd22907">
    <property type="entry name" value="HFD_NFYB"/>
    <property type="match status" value="1"/>
</dbReference>
<dbReference type="InterPro" id="IPR009072">
    <property type="entry name" value="Histone-fold"/>
</dbReference>
<reference evidence="6 7" key="1">
    <citation type="submission" date="2023-02" db="EMBL/GenBank/DDBJ databases">
        <title>Encephalitozoon hellem ATCC 50451 complete genome.</title>
        <authorList>
            <person name="Mascarenhas dos Santos A.C."/>
            <person name="Julian A.T."/>
            <person name="Pombert J.-F."/>
        </authorList>
    </citation>
    <scope>NUCLEOTIDE SEQUENCE [LARGE SCALE GENOMIC DNA]</scope>
    <source>
        <strain evidence="6 7">ATCC 50451</strain>
    </source>
</reference>
<organism evidence="6 7">
    <name type="scientific">Encephalitozoon hellem</name>
    <name type="common">Microsporidian parasite</name>
    <dbReference type="NCBI Taxonomy" id="27973"/>
    <lineage>
        <taxon>Eukaryota</taxon>
        <taxon>Fungi</taxon>
        <taxon>Fungi incertae sedis</taxon>
        <taxon>Microsporidia</taxon>
        <taxon>Unikaryonidae</taxon>
        <taxon>Encephalitozoon</taxon>
    </lineage>
</organism>
<dbReference type="EMBL" id="CP119071">
    <property type="protein sequence ID" value="WEL39593.1"/>
    <property type="molecule type" value="Genomic_DNA"/>
</dbReference>
<protein>
    <submittedName>
        <fullName evidence="6">Nuclear transcription factor Y subunit B-6</fullName>
    </submittedName>
</protein>
<keyword evidence="4" id="KW-0804">Transcription</keyword>
<name>A0ABY8CL45_ENCHE</name>
<evidence type="ECO:0000256" key="3">
    <source>
        <dbReference type="ARBA" id="ARBA00023125"/>
    </source>
</evidence>
<evidence type="ECO:0000256" key="2">
    <source>
        <dbReference type="ARBA" id="ARBA00023015"/>
    </source>
</evidence>
<dbReference type="InterPro" id="IPR027113">
    <property type="entry name" value="Transc_fact_NFYB/HAP3"/>
</dbReference>
<dbReference type="InterPro" id="IPR003958">
    <property type="entry name" value="CBFA_NFYB_domain"/>
</dbReference>
<sequence length="158" mass="18336">MLGGVCKFHVSKQFLYETTFLKLKISKQSRFIKMNVDPEMMDEFTGGLRPTDRSLPIANISKIMKKPIPKEAKVAKDAKEIMQKSAGEFIAIITCRAKEICESEARKTVTGEDLIRAMDELDMPYYAELARKYYIQYRELAKNERVRKYSRGFDYGKQ</sequence>
<feature type="domain" description="Transcription factor CBF/NF-Y/archaeal histone" evidence="5">
    <location>
        <begin position="54"/>
        <end position="118"/>
    </location>
</feature>